<dbReference type="Gene3D" id="3.30.950.10">
    <property type="entry name" value="Methyltransferase, Cobalt-precorrin-4 Transmethylase, Domain 2"/>
    <property type="match status" value="1"/>
</dbReference>
<keyword evidence="3 7" id="KW-0489">Methyltransferase</keyword>
<dbReference type="InterPro" id="IPR014777">
    <property type="entry name" value="4pyrrole_Mease_sub1"/>
</dbReference>
<evidence type="ECO:0000313" key="7">
    <source>
        <dbReference type="EMBL" id="HED11673.1"/>
    </source>
</evidence>
<comment type="caution">
    <text evidence="7">The sequence shown here is derived from an EMBL/GenBank/DDBJ whole genome shotgun (WGS) entry which is preliminary data.</text>
</comment>
<accession>A0A7V1LPB8</accession>
<reference evidence="7" key="1">
    <citation type="journal article" date="2020" name="mSystems">
        <title>Genome- and Community-Level Interaction Insights into Carbon Utilization and Element Cycling Functions of Hydrothermarchaeota in Hydrothermal Sediment.</title>
        <authorList>
            <person name="Zhou Z."/>
            <person name="Liu Y."/>
            <person name="Xu W."/>
            <person name="Pan J."/>
            <person name="Luo Z.H."/>
            <person name="Li M."/>
        </authorList>
    </citation>
    <scope>NUCLEOTIDE SEQUENCE [LARGE SCALE GENOMIC DNA]</scope>
    <source>
        <strain evidence="7">HyVt-456</strain>
    </source>
</reference>
<dbReference type="PANTHER" id="PTHR46111">
    <property type="entry name" value="RIBOSOMAL RNA SMALL SUBUNIT METHYLTRANSFERASE I"/>
    <property type="match status" value="1"/>
</dbReference>
<evidence type="ECO:0000259" key="6">
    <source>
        <dbReference type="Pfam" id="PF00590"/>
    </source>
</evidence>
<dbReference type="FunFam" id="3.30.950.10:FF:000002">
    <property type="entry name" value="Ribosomal RNA small subunit methyltransferase I"/>
    <property type="match status" value="1"/>
</dbReference>
<dbReference type="GO" id="GO:0006364">
    <property type="term" value="P:rRNA processing"/>
    <property type="evidence" value="ECO:0007669"/>
    <property type="project" value="UniProtKB-KW"/>
</dbReference>
<dbReference type="Pfam" id="PF00590">
    <property type="entry name" value="TP_methylase"/>
    <property type="match status" value="1"/>
</dbReference>
<keyword evidence="4" id="KW-0808">Transferase</keyword>
<dbReference type="InterPro" id="IPR014776">
    <property type="entry name" value="4pyrrole_Mease_sub2"/>
</dbReference>
<dbReference type="InterPro" id="IPR000878">
    <property type="entry name" value="4pyrrol_Mease"/>
</dbReference>
<dbReference type="InterPro" id="IPR035996">
    <property type="entry name" value="4pyrrol_Methylase_sf"/>
</dbReference>
<evidence type="ECO:0000256" key="1">
    <source>
        <dbReference type="ARBA" id="ARBA00022490"/>
    </source>
</evidence>
<dbReference type="EMBL" id="DRLD01000373">
    <property type="protein sequence ID" value="HED11673.1"/>
    <property type="molecule type" value="Genomic_DNA"/>
</dbReference>
<evidence type="ECO:0000256" key="2">
    <source>
        <dbReference type="ARBA" id="ARBA00022552"/>
    </source>
</evidence>
<protein>
    <submittedName>
        <fullName evidence="7">rRNA small subunit methyltransferase 1</fullName>
    </submittedName>
</protein>
<dbReference type="SUPFAM" id="SSF53790">
    <property type="entry name" value="Tetrapyrrole methylase"/>
    <property type="match status" value="1"/>
</dbReference>
<evidence type="ECO:0000256" key="5">
    <source>
        <dbReference type="ARBA" id="ARBA00022691"/>
    </source>
</evidence>
<dbReference type="Gene3D" id="3.40.1010.10">
    <property type="entry name" value="Cobalt-precorrin-4 Transmethylase, Domain 1"/>
    <property type="match status" value="1"/>
</dbReference>
<dbReference type="PANTHER" id="PTHR46111:SF1">
    <property type="entry name" value="RIBOSOMAL RNA SMALL SUBUNIT METHYLTRANSFERASE I"/>
    <property type="match status" value="1"/>
</dbReference>
<evidence type="ECO:0000256" key="3">
    <source>
        <dbReference type="ARBA" id="ARBA00022603"/>
    </source>
</evidence>
<dbReference type="InterPro" id="IPR018063">
    <property type="entry name" value="SAM_MeTrfase_RsmI_CS"/>
</dbReference>
<dbReference type="CDD" id="cd11648">
    <property type="entry name" value="RsmI"/>
    <property type="match status" value="1"/>
</dbReference>
<gene>
    <name evidence="7" type="ORF">ENJ10_13355</name>
</gene>
<dbReference type="Proteomes" id="UP000886005">
    <property type="component" value="Unassembled WGS sequence"/>
</dbReference>
<dbReference type="InterPro" id="IPR008189">
    <property type="entry name" value="rRNA_ssu_MeTfrase_I"/>
</dbReference>
<dbReference type="AlphaFoldDB" id="A0A7V1LPB8"/>
<dbReference type="GO" id="GO:0032259">
    <property type="term" value="P:methylation"/>
    <property type="evidence" value="ECO:0007669"/>
    <property type="project" value="UniProtKB-KW"/>
</dbReference>
<keyword evidence="1" id="KW-0963">Cytoplasm</keyword>
<proteinExistence type="predicted"/>
<keyword evidence="2" id="KW-0698">rRNA processing</keyword>
<organism evidence="7">
    <name type="scientific">Caldithrix abyssi</name>
    <dbReference type="NCBI Taxonomy" id="187145"/>
    <lineage>
        <taxon>Bacteria</taxon>
        <taxon>Pseudomonadati</taxon>
        <taxon>Calditrichota</taxon>
        <taxon>Calditrichia</taxon>
        <taxon>Calditrichales</taxon>
        <taxon>Calditrichaceae</taxon>
        <taxon>Caldithrix</taxon>
    </lineage>
</organism>
<feature type="non-terminal residue" evidence="7">
    <location>
        <position position="1"/>
    </location>
</feature>
<dbReference type="PROSITE" id="PS01296">
    <property type="entry name" value="RSMI"/>
    <property type="match status" value="1"/>
</dbReference>
<dbReference type="GO" id="GO:0008168">
    <property type="term" value="F:methyltransferase activity"/>
    <property type="evidence" value="ECO:0007669"/>
    <property type="project" value="UniProtKB-KW"/>
</dbReference>
<name>A0A7V1LPB8_CALAY</name>
<evidence type="ECO:0000256" key="4">
    <source>
        <dbReference type="ARBA" id="ARBA00022679"/>
    </source>
</evidence>
<feature type="domain" description="Tetrapyrrole methylase" evidence="6">
    <location>
        <begin position="2"/>
        <end position="134"/>
    </location>
</feature>
<sequence length="162" mass="17584">IAHLQGGKSLALVSDAGTPTISDPGFQLVKAATEAGIRVIPVPGASAVLAALMAGGLSTHSFAFEGFLPQKKGRQSKIKMLAEEARTLVFYESPHRIHKTVGQLLEAWGDRPCVLGREITKKFEEFFYGSLQQLYNHLADRTVKGELVLLVAGKEKKKKEKA</sequence>
<keyword evidence="5" id="KW-0949">S-adenosyl-L-methionine</keyword>